<feature type="domain" description="Glycosyl transferase family 1" evidence="2">
    <location>
        <begin position="215"/>
        <end position="351"/>
    </location>
</feature>
<dbReference type="AlphaFoldDB" id="A0AAJ6B7A3"/>
<dbReference type="PANTHER" id="PTHR12526:SF609">
    <property type="entry name" value="LIPOPOLYSACCHARIDE BIOSYNTHESIS PROTEIN"/>
    <property type="match status" value="1"/>
</dbReference>
<feature type="transmembrane region" description="Helical" evidence="1">
    <location>
        <begin position="104"/>
        <end position="122"/>
    </location>
</feature>
<protein>
    <submittedName>
        <fullName evidence="3">Glycosyltransferase family 4 protein</fullName>
    </submittedName>
</protein>
<proteinExistence type="predicted"/>
<dbReference type="Proteomes" id="UP001214530">
    <property type="component" value="Chromosome"/>
</dbReference>
<dbReference type="GO" id="GO:0016757">
    <property type="term" value="F:glycosyltransferase activity"/>
    <property type="evidence" value="ECO:0007669"/>
    <property type="project" value="InterPro"/>
</dbReference>
<evidence type="ECO:0000313" key="4">
    <source>
        <dbReference type="Proteomes" id="UP001214530"/>
    </source>
</evidence>
<feature type="transmembrane region" description="Helical" evidence="1">
    <location>
        <begin position="78"/>
        <end position="98"/>
    </location>
</feature>
<gene>
    <name evidence="3" type="ORF">P0Y49_00750</name>
</gene>
<dbReference type="EMBL" id="CP119313">
    <property type="protein sequence ID" value="WEK19684.1"/>
    <property type="molecule type" value="Genomic_DNA"/>
</dbReference>
<evidence type="ECO:0000256" key="1">
    <source>
        <dbReference type="SAM" id="Phobius"/>
    </source>
</evidence>
<accession>A0AAJ6B7A3</accession>
<evidence type="ECO:0000259" key="2">
    <source>
        <dbReference type="Pfam" id="PF00534"/>
    </source>
</evidence>
<keyword evidence="1" id="KW-0472">Membrane</keyword>
<dbReference type="Gene3D" id="3.40.50.2000">
    <property type="entry name" value="Glycogen Phosphorylase B"/>
    <property type="match status" value="2"/>
</dbReference>
<dbReference type="Pfam" id="PF00534">
    <property type="entry name" value="Glycos_transf_1"/>
    <property type="match status" value="1"/>
</dbReference>
<sequence length="404" mass="46353">MNSAPRKYWIVSQLFYPDETSTGFVMTKIAEQILNIGEVNVICGSASYHSEALSNALEIDERIKIHRVNSPSWNKNNLFLRILGFVIVTISLSWKILFKVKKDDTIILVTNPPTLVILVAMIKKIKRFRMFIILHDIFPENLAVTGIISRNSFLYKVLLKLFNCCYNQADHLIACGSDMKDIFTSKVRSSMPISVITNWADHKDVYPQSIDRDEYFEENFANKIVLEFAGNIGRVQGLDRFMEVFLKVDHPLLAFVIIGDGAFKDKLLEMKPENYRASVKFIDSKPRSEQNRFLNACDIGLVTLSEGMYGLGVPSKVYNIFAAGKPVLYIGDYNSEVSRYITEHKIGWAFTWDDLDKIELFLKNLNMSDIDQIKEKGIHARLVVENKFTKSLVLEQYNNILQNY</sequence>
<dbReference type="PANTHER" id="PTHR12526">
    <property type="entry name" value="GLYCOSYLTRANSFERASE"/>
    <property type="match status" value="1"/>
</dbReference>
<dbReference type="SUPFAM" id="SSF53756">
    <property type="entry name" value="UDP-Glycosyltransferase/glycogen phosphorylase"/>
    <property type="match status" value="1"/>
</dbReference>
<dbReference type="CDD" id="cd03794">
    <property type="entry name" value="GT4_WbuB-like"/>
    <property type="match status" value="1"/>
</dbReference>
<evidence type="ECO:0000313" key="3">
    <source>
        <dbReference type="EMBL" id="WEK19684.1"/>
    </source>
</evidence>
<keyword evidence="1" id="KW-0812">Transmembrane</keyword>
<dbReference type="InterPro" id="IPR001296">
    <property type="entry name" value="Glyco_trans_1"/>
</dbReference>
<keyword evidence="1" id="KW-1133">Transmembrane helix</keyword>
<organism evidence="3 4">
    <name type="scientific">Candidatus Pedobacter colombiensis</name>
    <dbReference type="NCBI Taxonomy" id="3121371"/>
    <lineage>
        <taxon>Bacteria</taxon>
        <taxon>Pseudomonadati</taxon>
        <taxon>Bacteroidota</taxon>
        <taxon>Sphingobacteriia</taxon>
        <taxon>Sphingobacteriales</taxon>
        <taxon>Sphingobacteriaceae</taxon>
        <taxon>Pedobacter</taxon>
    </lineage>
</organism>
<name>A0AAJ6B7A3_9SPHI</name>
<reference evidence="3" key="1">
    <citation type="submission" date="2023-03" db="EMBL/GenBank/DDBJ databases">
        <title>Andean soil-derived lignocellulolytic bacterial consortium as a source of novel taxa and putative plastic-active enzymes.</title>
        <authorList>
            <person name="Diaz-Garcia L."/>
            <person name="Chuvochina M."/>
            <person name="Feuerriegel G."/>
            <person name="Bunk B."/>
            <person name="Sproer C."/>
            <person name="Streit W.R."/>
            <person name="Rodriguez L.M."/>
            <person name="Overmann J."/>
            <person name="Jimenez D.J."/>
        </authorList>
    </citation>
    <scope>NUCLEOTIDE SEQUENCE</scope>
    <source>
        <strain evidence="3">MAG 3858</strain>
    </source>
</reference>